<evidence type="ECO:0000313" key="4">
    <source>
        <dbReference type="Proteomes" id="UP001177744"/>
    </source>
</evidence>
<dbReference type="PANTHER" id="PTHR15048:SF0">
    <property type="entry name" value="STARCH-BINDING DOMAIN-CONTAINING PROTEIN 1"/>
    <property type="match status" value="1"/>
</dbReference>
<keyword evidence="2" id="KW-0812">Transmembrane</keyword>
<protein>
    <submittedName>
        <fullName evidence="3">Uncharacterized protein</fullName>
    </submittedName>
</protein>
<feature type="region of interest" description="Disordered" evidence="1">
    <location>
        <begin position="31"/>
        <end position="134"/>
    </location>
</feature>
<dbReference type="InterPro" id="IPR013784">
    <property type="entry name" value="Carb-bd-like_fold"/>
</dbReference>
<evidence type="ECO:0000313" key="3">
    <source>
        <dbReference type="EMBL" id="KAK1345811.1"/>
    </source>
</evidence>
<feature type="region of interest" description="Disordered" evidence="1">
    <location>
        <begin position="207"/>
        <end position="228"/>
    </location>
</feature>
<reference evidence="3" key="1">
    <citation type="submission" date="2023-06" db="EMBL/GenBank/DDBJ databases">
        <title>Reference genome for the Northern bat (Eptesicus nilssonii), a most northern bat species.</title>
        <authorList>
            <person name="Laine V.N."/>
            <person name="Pulliainen A.T."/>
            <person name="Lilley T.M."/>
        </authorList>
    </citation>
    <scope>NUCLEOTIDE SEQUENCE</scope>
    <source>
        <strain evidence="3">BLF_Eptnil</strain>
        <tissue evidence="3">Kidney</tissue>
    </source>
</reference>
<comment type="caution">
    <text evidence="3">The sequence shown here is derived from an EMBL/GenBank/DDBJ whole genome shotgun (WGS) entry which is preliminary data.</text>
</comment>
<dbReference type="SUPFAM" id="SSF49452">
    <property type="entry name" value="Starch-binding domain-like"/>
    <property type="match status" value="1"/>
</dbReference>
<dbReference type="Proteomes" id="UP001177744">
    <property type="component" value="Unassembled WGS sequence"/>
</dbReference>
<feature type="transmembrane region" description="Helical" evidence="2">
    <location>
        <begin position="6"/>
        <end position="23"/>
    </location>
</feature>
<evidence type="ECO:0000256" key="2">
    <source>
        <dbReference type="SAM" id="Phobius"/>
    </source>
</evidence>
<gene>
    <name evidence="3" type="ORF">QTO34_008276</name>
</gene>
<dbReference type="AlphaFoldDB" id="A0AA40LTP3"/>
<accession>A0AA40LTP3</accession>
<evidence type="ECO:0000256" key="1">
    <source>
        <dbReference type="SAM" id="MobiDB-lite"/>
    </source>
</evidence>
<name>A0AA40LTP3_CNENI</name>
<dbReference type="PANTHER" id="PTHR15048">
    <property type="entry name" value="STARCH-BINDING DOMAIN-CONTAINING PROTEIN 1"/>
    <property type="match status" value="1"/>
</dbReference>
<dbReference type="Gene3D" id="2.60.40.10">
    <property type="entry name" value="Immunoglobulins"/>
    <property type="match status" value="1"/>
</dbReference>
<keyword evidence="4" id="KW-1185">Reference proteome</keyword>
<organism evidence="3 4">
    <name type="scientific">Cnephaeus nilssonii</name>
    <name type="common">Northern bat</name>
    <name type="synonym">Eptesicus nilssonii</name>
    <dbReference type="NCBI Taxonomy" id="3371016"/>
    <lineage>
        <taxon>Eukaryota</taxon>
        <taxon>Metazoa</taxon>
        <taxon>Chordata</taxon>
        <taxon>Craniata</taxon>
        <taxon>Vertebrata</taxon>
        <taxon>Euteleostomi</taxon>
        <taxon>Mammalia</taxon>
        <taxon>Eutheria</taxon>
        <taxon>Laurasiatheria</taxon>
        <taxon>Chiroptera</taxon>
        <taxon>Yangochiroptera</taxon>
        <taxon>Vespertilionidae</taxon>
        <taxon>Cnephaeus</taxon>
    </lineage>
</organism>
<keyword evidence="2" id="KW-0472">Membrane</keyword>
<keyword evidence="2" id="KW-1133">Transmembrane helix</keyword>
<dbReference type="GO" id="GO:0030246">
    <property type="term" value="F:carbohydrate binding"/>
    <property type="evidence" value="ECO:0007669"/>
    <property type="project" value="InterPro"/>
</dbReference>
<sequence>MGAVWSALLVGGGLAGALLMWLLRDKGRKGDAALGKAASPGGDQSGGSGLSPGPSRREPITKPEHLQESNGCLVSETKGPGSVQEAAWRLQSPPGEHGDGDNARQHAPFGWFPDTQSLAPSAAGGYVEASGNESRESRIGEWGFQKGQEPPAQAAPCFAETLPSGSLLVDSGTDDVSLAQLDRQDSEDWEMVSRHSSWGDIGLGGSIEAPALSPSQGTDYGRHAPAEASGQEVVVKTKRLVVMTSEPQQVSIRFQVHYITRTRVQFVAVTGDHERLGRWTSYLPLQYSSGGSGLVLSPCRQRQWWSGSLWWWRTGKLLAGKNAATGCWKLAARMRWFTSAGGFTDAARRSPGRTAGPRVQFPPTCVRVP</sequence>
<dbReference type="GO" id="GO:0016020">
    <property type="term" value="C:membrane"/>
    <property type="evidence" value="ECO:0007669"/>
    <property type="project" value="TreeGrafter"/>
</dbReference>
<dbReference type="InterPro" id="IPR013783">
    <property type="entry name" value="Ig-like_fold"/>
</dbReference>
<feature type="compositionally biased region" description="Basic and acidic residues" evidence="1">
    <location>
        <begin position="55"/>
        <end position="67"/>
    </location>
</feature>
<proteinExistence type="predicted"/>
<dbReference type="EMBL" id="JAULJE010000002">
    <property type="protein sequence ID" value="KAK1345811.1"/>
    <property type="molecule type" value="Genomic_DNA"/>
</dbReference>